<dbReference type="InParanoid" id="A0A0G4EDQ8"/>
<dbReference type="AlphaFoldDB" id="A0A0G4EDQ8"/>
<accession>A0A0G4EDQ8</accession>
<evidence type="ECO:0000313" key="2">
    <source>
        <dbReference type="EMBL" id="CEL94075.1"/>
    </source>
</evidence>
<sequence>MKVILELILLSDSKDSATVKASKLAAHVRVRHSSMKVLHAYAHDCFNTIQEHFPRLRAGCFDVYIERSPSGRHCMYCIGHLPFDSPSSIRMKWLPLQIIKDPNADVSLRLFLYEVQLLNGVASGGIQHGSRAPHASEASGYPDAPLSVTANRRKQRCSTIGDWRRKIEAVKRMQAMQGGKINELCKMVDWSQPRISEATRYLSMGDEFVQDMGIDQSKRAELESLLQNDQTSIKSFKMCVDSILSTYSSSAGRGTRDGKKTAAPVPPAPPNPPVAMPPPIPHPHRPSSTFPVPYLPMPPYFGGPPVR</sequence>
<keyword evidence="3" id="KW-1185">Reference proteome</keyword>
<dbReference type="EMBL" id="CDMY01000204">
    <property type="protein sequence ID" value="CEL94075.1"/>
    <property type="molecule type" value="Genomic_DNA"/>
</dbReference>
<name>A0A0G4EDQ8_VITBC</name>
<feature type="compositionally biased region" description="Pro residues" evidence="1">
    <location>
        <begin position="264"/>
        <end position="281"/>
    </location>
</feature>
<feature type="region of interest" description="Disordered" evidence="1">
    <location>
        <begin position="248"/>
        <end position="289"/>
    </location>
</feature>
<proteinExistence type="predicted"/>
<gene>
    <name evidence="2" type="ORF">Vbra_4918</name>
</gene>
<dbReference type="Proteomes" id="UP000041254">
    <property type="component" value="Unassembled WGS sequence"/>
</dbReference>
<protein>
    <submittedName>
        <fullName evidence="2">Uncharacterized protein</fullName>
    </submittedName>
</protein>
<evidence type="ECO:0000313" key="3">
    <source>
        <dbReference type="Proteomes" id="UP000041254"/>
    </source>
</evidence>
<organism evidence="2 3">
    <name type="scientific">Vitrella brassicaformis (strain CCMP3155)</name>
    <dbReference type="NCBI Taxonomy" id="1169540"/>
    <lineage>
        <taxon>Eukaryota</taxon>
        <taxon>Sar</taxon>
        <taxon>Alveolata</taxon>
        <taxon>Colpodellida</taxon>
        <taxon>Vitrellaceae</taxon>
        <taxon>Vitrella</taxon>
    </lineage>
</organism>
<reference evidence="2 3" key="1">
    <citation type="submission" date="2014-11" db="EMBL/GenBank/DDBJ databases">
        <authorList>
            <person name="Zhu J."/>
            <person name="Qi W."/>
            <person name="Song R."/>
        </authorList>
    </citation>
    <scope>NUCLEOTIDE SEQUENCE [LARGE SCALE GENOMIC DNA]</scope>
</reference>
<feature type="region of interest" description="Disordered" evidence="1">
    <location>
        <begin position="128"/>
        <end position="153"/>
    </location>
</feature>
<evidence type="ECO:0000256" key="1">
    <source>
        <dbReference type="SAM" id="MobiDB-lite"/>
    </source>
</evidence>
<dbReference type="VEuPathDB" id="CryptoDB:Vbra_4918"/>